<feature type="transmembrane region" description="Helical" evidence="1">
    <location>
        <begin position="77"/>
        <end position="95"/>
    </location>
</feature>
<feature type="transmembrane region" description="Helical" evidence="1">
    <location>
        <begin position="128"/>
        <end position="145"/>
    </location>
</feature>
<keyword evidence="1" id="KW-0472">Membrane</keyword>
<dbReference type="EMBL" id="JBCGDC010000043">
    <property type="protein sequence ID" value="MFB6394740.1"/>
    <property type="molecule type" value="Genomic_DNA"/>
</dbReference>
<evidence type="ECO:0000313" key="2">
    <source>
        <dbReference type="EMBL" id="MFB6394740.1"/>
    </source>
</evidence>
<dbReference type="Proteomes" id="UP001582793">
    <property type="component" value="Unassembled WGS sequence"/>
</dbReference>
<keyword evidence="3" id="KW-1185">Reference proteome</keyword>
<organism evidence="2 3">
    <name type="scientific">Polymorphospora lycopeni</name>
    <dbReference type="NCBI Taxonomy" id="3140240"/>
    <lineage>
        <taxon>Bacteria</taxon>
        <taxon>Bacillati</taxon>
        <taxon>Actinomycetota</taxon>
        <taxon>Actinomycetes</taxon>
        <taxon>Micromonosporales</taxon>
        <taxon>Micromonosporaceae</taxon>
        <taxon>Polymorphospora</taxon>
    </lineage>
</organism>
<dbReference type="Pfam" id="PF20128">
    <property type="entry name" value="DUF6518"/>
    <property type="match status" value="1"/>
</dbReference>
<feature type="transmembrane region" description="Helical" evidence="1">
    <location>
        <begin position="195"/>
        <end position="215"/>
    </location>
</feature>
<feature type="transmembrane region" description="Helical" evidence="1">
    <location>
        <begin position="48"/>
        <end position="71"/>
    </location>
</feature>
<comment type="caution">
    <text evidence="2">The sequence shown here is derived from an EMBL/GenBank/DDBJ whole genome shotgun (WGS) entry which is preliminary data.</text>
</comment>
<keyword evidence="1" id="KW-1133">Transmembrane helix</keyword>
<evidence type="ECO:0000256" key="1">
    <source>
        <dbReference type="SAM" id="Phobius"/>
    </source>
</evidence>
<dbReference type="RefSeq" id="WP_375734793.1">
    <property type="nucleotide sequence ID" value="NZ_JBCGDC010000043.1"/>
</dbReference>
<gene>
    <name evidence="2" type="ORF">AAFH96_16735</name>
</gene>
<accession>A0ABV5CS53</accession>
<protein>
    <submittedName>
        <fullName evidence="2">DUF6518 family protein</fullName>
    </submittedName>
</protein>
<dbReference type="InterPro" id="IPR045393">
    <property type="entry name" value="DUF6518"/>
</dbReference>
<feature type="transmembrane region" description="Helical" evidence="1">
    <location>
        <begin position="157"/>
        <end position="183"/>
    </location>
</feature>
<name>A0ABV5CS53_9ACTN</name>
<feature type="transmembrane region" description="Helical" evidence="1">
    <location>
        <begin position="222"/>
        <end position="243"/>
    </location>
</feature>
<feature type="transmembrane region" description="Helical" evidence="1">
    <location>
        <begin position="20"/>
        <end position="41"/>
    </location>
</feature>
<keyword evidence="1" id="KW-0812">Transmembrane</keyword>
<reference evidence="2 3" key="1">
    <citation type="submission" date="2024-04" db="EMBL/GenBank/DDBJ databases">
        <title>Polymorphospora sp. isolated from Baiyangdian Lake in Xiong'an New Area.</title>
        <authorList>
            <person name="Zhang X."/>
            <person name="Liu J."/>
        </authorList>
    </citation>
    <scope>NUCLEOTIDE SEQUENCE [LARGE SCALE GENOMIC DNA]</scope>
    <source>
        <strain evidence="2 3">2-325</strain>
    </source>
</reference>
<sequence>MPSGHLIDVAAGNRATLRRAALFYALAGVTLGVAAFVADVVPFEVARFLTPLVSSGSAWGLVALVVGYLAWSHRSAAVVGVGVLALSTVTYYALILFVSRRWLAGVQASGVEGAVLALPGLVSVARAAAFWLVASVGAGVVMGWLGQAVRRGSARFASVASGTALGLLSGEGAYAIFQIVVVWGGPVNPWQLDRLLSAGTQVCLAVVAVSVLVWLRRRSILWWVFPVTASASVAAGILSWHLVDSARMVL</sequence>
<evidence type="ECO:0000313" key="3">
    <source>
        <dbReference type="Proteomes" id="UP001582793"/>
    </source>
</evidence>
<proteinExistence type="predicted"/>